<dbReference type="SUPFAM" id="SSF57667">
    <property type="entry name" value="beta-beta-alpha zinc fingers"/>
    <property type="match status" value="3"/>
</dbReference>
<feature type="domain" description="C2H2-type" evidence="8">
    <location>
        <begin position="337"/>
        <end position="364"/>
    </location>
</feature>
<dbReference type="Gene3D" id="3.40.1800.20">
    <property type="match status" value="1"/>
</dbReference>
<dbReference type="PROSITE" id="PS00028">
    <property type="entry name" value="ZINC_FINGER_C2H2_1"/>
    <property type="match status" value="4"/>
</dbReference>
<feature type="binding site" evidence="6">
    <location>
        <position position="16"/>
    </location>
    <ligand>
        <name>Zn(2+)</name>
        <dbReference type="ChEBI" id="CHEBI:29105"/>
    </ligand>
</feature>
<name>A0A8S4ESW2_PLUXY</name>
<evidence type="ECO:0000259" key="8">
    <source>
        <dbReference type="PROSITE" id="PS50157"/>
    </source>
</evidence>
<dbReference type="InterPro" id="IPR013087">
    <property type="entry name" value="Znf_C2H2_type"/>
</dbReference>
<feature type="binding site" evidence="6">
    <location>
        <position position="19"/>
    </location>
    <ligand>
        <name>Zn(2+)</name>
        <dbReference type="ChEBI" id="CHEBI:29105"/>
    </ligand>
</feature>
<dbReference type="PANTHER" id="PTHR24379:SF127">
    <property type="entry name" value="BLOODY FINGERS-RELATED"/>
    <property type="match status" value="1"/>
</dbReference>
<reference evidence="10" key="1">
    <citation type="submission" date="2020-11" db="EMBL/GenBank/DDBJ databases">
        <authorList>
            <person name="Whiteford S."/>
        </authorList>
    </citation>
    <scope>NUCLEOTIDE SEQUENCE</scope>
</reference>
<evidence type="ECO:0000256" key="7">
    <source>
        <dbReference type="SAM" id="MobiDB-lite"/>
    </source>
</evidence>
<dbReference type="InterPro" id="IPR036236">
    <property type="entry name" value="Znf_C2H2_sf"/>
</dbReference>
<dbReference type="GO" id="GO:0000981">
    <property type="term" value="F:DNA-binding transcription factor activity, RNA polymerase II-specific"/>
    <property type="evidence" value="ECO:0007669"/>
    <property type="project" value="TreeGrafter"/>
</dbReference>
<evidence type="ECO:0000256" key="6">
    <source>
        <dbReference type="PROSITE-ProRule" id="PRU01263"/>
    </source>
</evidence>
<dbReference type="PROSITE" id="PS51915">
    <property type="entry name" value="ZAD"/>
    <property type="match status" value="1"/>
</dbReference>
<feature type="compositionally biased region" description="Basic and acidic residues" evidence="7">
    <location>
        <begin position="182"/>
        <end position="201"/>
    </location>
</feature>
<proteinExistence type="predicted"/>
<sequence>MKKLRKNNYNYYKDKCRACLKKGDMSIINNKASKVIIEAIRTFADIEITELDGMPHHLCRKCYSLLESGIKFRKLIQKSDELLRKLKSEASESESSLPNDGYSSDHYFEENLPEVLENPDIKAEFVSEIPLDNDEDSINICNSTPSKKTSKKVNCQYCGKDVGKYYYKNHLALHKQNIPKDTPTKVENEDIKPYDANKVEPSDEIQSSVQAEDSDNAEKKNKVKCEVCDKDVSKNYYKYHLSTHKQSGRTHAECKICKKTMLKYCLKKHLSVFHSKKTNFACHVCGKAFKYHSSYYMHLKTHTDDFPFKCQQCPYRGRCGMALRTHMQNTHIREYKYPCPVCPAKFLSTGNRNKHMVRHQEKKFKCDSCSQAYYTQPQLERHHEVIHMGIKAHVCDICEQSFGYKRGLRAHKQRVHNAVKNKPGHIPSYLEAERKKQESSSEYFNCYN</sequence>
<dbReference type="EMBL" id="CAJHNJ030000021">
    <property type="protein sequence ID" value="CAG9118802.1"/>
    <property type="molecule type" value="Genomic_DNA"/>
</dbReference>
<feature type="domain" description="C2H2-type" evidence="8">
    <location>
        <begin position="393"/>
        <end position="421"/>
    </location>
</feature>
<dbReference type="Pfam" id="PF00096">
    <property type="entry name" value="zf-C2H2"/>
    <property type="match status" value="1"/>
</dbReference>
<protein>
    <submittedName>
        <fullName evidence="10">(diamondback moth) hypothetical protein</fullName>
    </submittedName>
</protein>
<evidence type="ECO:0000256" key="4">
    <source>
        <dbReference type="ARBA" id="ARBA00022833"/>
    </source>
</evidence>
<organism evidence="10 11">
    <name type="scientific">Plutella xylostella</name>
    <name type="common">Diamondback moth</name>
    <name type="synonym">Plutella maculipennis</name>
    <dbReference type="NCBI Taxonomy" id="51655"/>
    <lineage>
        <taxon>Eukaryota</taxon>
        <taxon>Metazoa</taxon>
        <taxon>Ecdysozoa</taxon>
        <taxon>Arthropoda</taxon>
        <taxon>Hexapoda</taxon>
        <taxon>Insecta</taxon>
        <taxon>Pterygota</taxon>
        <taxon>Neoptera</taxon>
        <taxon>Endopterygota</taxon>
        <taxon>Lepidoptera</taxon>
        <taxon>Glossata</taxon>
        <taxon>Ditrysia</taxon>
        <taxon>Yponomeutoidea</taxon>
        <taxon>Plutellidae</taxon>
        <taxon>Plutella</taxon>
    </lineage>
</organism>
<dbReference type="AlphaFoldDB" id="A0A8S4ESW2"/>
<dbReference type="PROSITE" id="PS50157">
    <property type="entry name" value="ZINC_FINGER_C2H2_2"/>
    <property type="match status" value="4"/>
</dbReference>
<dbReference type="InterPro" id="IPR012934">
    <property type="entry name" value="Znf_AD"/>
</dbReference>
<evidence type="ECO:0000256" key="5">
    <source>
        <dbReference type="PROSITE-ProRule" id="PRU00042"/>
    </source>
</evidence>
<dbReference type="Gene3D" id="3.30.160.60">
    <property type="entry name" value="Classic Zinc Finger"/>
    <property type="match status" value="3"/>
</dbReference>
<dbReference type="Pfam" id="PF07776">
    <property type="entry name" value="zf-AD"/>
    <property type="match status" value="1"/>
</dbReference>
<dbReference type="GO" id="GO:0000977">
    <property type="term" value="F:RNA polymerase II transcription regulatory region sequence-specific DNA binding"/>
    <property type="evidence" value="ECO:0007669"/>
    <property type="project" value="TreeGrafter"/>
</dbReference>
<keyword evidence="2" id="KW-0677">Repeat</keyword>
<accession>A0A8S4ESW2</accession>
<evidence type="ECO:0000256" key="2">
    <source>
        <dbReference type="ARBA" id="ARBA00022737"/>
    </source>
</evidence>
<feature type="binding site" evidence="6">
    <location>
        <position position="59"/>
    </location>
    <ligand>
        <name>Zn(2+)</name>
        <dbReference type="ChEBI" id="CHEBI:29105"/>
    </ligand>
</feature>
<dbReference type="SMART" id="SM00355">
    <property type="entry name" value="ZnF_C2H2"/>
    <property type="match status" value="8"/>
</dbReference>
<dbReference type="Proteomes" id="UP000653454">
    <property type="component" value="Unassembled WGS sequence"/>
</dbReference>
<dbReference type="GO" id="GO:0008270">
    <property type="term" value="F:zinc ion binding"/>
    <property type="evidence" value="ECO:0007669"/>
    <property type="project" value="UniProtKB-UniRule"/>
</dbReference>
<gene>
    <name evidence="10" type="ORF">PLXY2_LOCUS6552</name>
</gene>
<evidence type="ECO:0000313" key="11">
    <source>
        <dbReference type="Proteomes" id="UP000653454"/>
    </source>
</evidence>
<feature type="domain" description="ZAD" evidence="9">
    <location>
        <begin position="14"/>
        <end position="86"/>
    </location>
</feature>
<dbReference type="PANTHER" id="PTHR24379">
    <property type="entry name" value="KRAB AND ZINC FINGER DOMAIN-CONTAINING"/>
    <property type="match status" value="1"/>
</dbReference>
<feature type="binding site" evidence="6">
    <location>
        <position position="62"/>
    </location>
    <ligand>
        <name>Zn(2+)</name>
        <dbReference type="ChEBI" id="CHEBI:29105"/>
    </ligand>
</feature>
<evidence type="ECO:0000256" key="3">
    <source>
        <dbReference type="ARBA" id="ARBA00022771"/>
    </source>
</evidence>
<evidence type="ECO:0000313" key="10">
    <source>
        <dbReference type="EMBL" id="CAG9118802.1"/>
    </source>
</evidence>
<dbReference type="SMART" id="SM00868">
    <property type="entry name" value="zf-AD"/>
    <property type="match status" value="1"/>
</dbReference>
<keyword evidence="1 6" id="KW-0479">Metal-binding</keyword>
<keyword evidence="3 5" id="KW-0863">Zinc-finger</keyword>
<feature type="domain" description="C2H2-type" evidence="8">
    <location>
        <begin position="364"/>
        <end position="392"/>
    </location>
</feature>
<evidence type="ECO:0000259" key="9">
    <source>
        <dbReference type="PROSITE" id="PS51915"/>
    </source>
</evidence>
<feature type="domain" description="C2H2-type" evidence="8">
    <location>
        <begin position="280"/>
        <end position="307"/>
    </location>
</feature>
<keyword evidence="11" id="KW-1185">Reference proteome</keyword>
<feature type="region of interest" description="Disordered" evidence="7">
    <location>
        <begin position="178"/>
        <end position="217"/>
    </location>
</feature>
<evidence type="ECO:0000256" key="1">
    <source>
        <dbReference type="ARBA" id="ARBA00022723"/>
    </source>
</evidence>
<keyword evidence="4 6" id="KW-0862">Zinc</keyword>
<dbReference type="GO" id="GO:0005634">
    <property type="term" value="C:nucleus"/>
    <property type="evidence" value="ECO:0007669"/>
    <property type="project" value="InterPro"/>
</dbReference>
<comment type="caution">
    <text evidence="10">The sequence shown here is derived from an EMBL/GenBank/DDBJ whole genome shotgun (WGS) entry which is preliminary data.</text>
</comment>
<dbReference type="SUPFAM" id="SSF57716">
    <property type="entry name" value="Glucocorticoid receptor-like (DNA-binding domain)"/>
    <property type="match status" value="1"/>
</dbReference>